<proteinExistence type="predicted"/>
<evidence type="ECO:0000313" key="6">
    <source>
        <dbReference type="EMBL" id="TWI00272.1"/>
    </source>
</evidence>
<dbReference type="AlphaFoldDB" id="A0A562KXX6"/>
<organism evidence="6 7">
    <name type="scientific">Luteimonas cucumeris</name>
    <dbReference type="NCBI Taxonomy" id="985012"/>
    <lineage>
        <taxon>Bacteria</taxon>
        <taxon>Pseudomonadati</taxon>
        <taxon>Pseudomonadota</taxon>
        <taxon>Gammaproteobacteria</taxon>
        <taxon>Lysobacterales</taxon>
        <taxon>Lysobacteraceae</taxon>
        <taxon>Luteimonas</taxon>
    </lineage>
</organism>
<evidence type="ECO:0000256" key="4">
    <source>
        <dbReference type="ARBA" id="ARBA00023136"/>
    </source>
</evidence>
<keyword evidence="4 5" id="KW-0472">Membrane</keyword>
<dbReference type="Pfam" id="PF01758">
    <property type="entry name" value="SBF"/>
    <property type="match status" value="1"/>
</dbReference>
<feature type="transmembrane region" description="Helical" evidence="5">
    <location>
        <begin position="6"/>
        <end position="29"/>
    </location>
</feature>
<feature type="transmembrane region" description="Helical" evidence="5">
    <location>
        <begin position="96"/>
        <end position="120"/>
    </location>
</feature>
<dbReference type="InterPro" id="IPR004710">
    <property type="entry name" value="Bilac:Na_transpt"/>
</dbReference>
<dbReference type="InterPro" id="IPR002657">
    <property type="entry name" value="BilAc:Na_symport/Acr3"/>
</dbReference>
<accession>A0A562KXX6</accession>
<keyword evidence="2 5" id="KW-0812">Transmembrane</keyword>
<evidence type="ECO:0000256" key="1">
    <source>
        <dbReference type="ARBA" id="ARBA00004141"/>
    </source>
</evidence>
<dbReference type="GO" id="GO:0016020">
    <property type="term" value="C:membrane"/>
    <property type="evidence" value="ECO:0007669"/>
    <property type="project" value="UniProtKB-SubCell"/>
</dbReference>
<feature type="transmembrane region" description="Helical" evidence="5">
    <location>
        <begin position="69"/>
        <end position="89"/>
    </location>
</feature>
<feature type="transmembrane region" description="Helical" evidence="5">
    <location>
        <begin position="140"/>
        <end position="159"/>
    </location>
</feature>
<reference evidence="6 7" key="1">
    <citation type="journal article" date="2015" name="Stand. Genomic Sci.">
        <title>Genomic Encyclopedia of Bacterial and Archaeal Type Strains, Phase III: the genomes of soil and plant-associated and newly described type strains.</title>
        <authorList>
            <person name="Whitman W.B."/>
            <person name="Woyke T."/>
            <person name="Klenk H.P."/>
            <person name="Zhou Y."/>
            <person name="Lilburn T.G."/>
            <person name="Beck B.J."/>
            <person name="De Vos P."/>
            <person name="Vandamme P."/>
            <person name="Eisen J.A."/>
            <person name="Garrity G."/>
            <person name="Hugenholtz P."/>
            <person name="Kyrpides N.C."/>
        </authorList>
    </citation>
    <scope>NUCLEOTIDE SEQUENCE [LARGE SCALE GENOMIC DNA]</scope>
    <source>
        <strain evidence="6 7">CGMCC 1.10821</strain>
    </source>
</reference>
<evidence type="ECO:0000313" key="7">
    <source>
        <dbReference type="Proteomes" id="UP000315167"/>
    </source>
</evidence>
<dbReference type="Proteomes" id="UP000315167">
    <property type="component" value="Unassembled WGS sequence"/>
</dbReference>
<dbReference type="Gene3D" id="1.20.1530.20">
    <property type="match status" value="1"/>
</dbReference>
<evidence type="ECO:0000256" key="3">
    <source>
        <dbReference type="ARBA" id="ARBA00022989"/>
    </source>
</evidence>
<feature type="transmembrane region" description="Helical" evidence="5">
    <location>
        <begin position="259"/>
        <end position="280"/>
    </location>
</feature>
<dbReference type="RefSeq" id="WP_144900306.1">
    <property type="nucleotide sequence ID" value="NZ_VLKN01000007.1"/>
</dbReference>
<sequence>MPDSLLIRIGLPIAIAIIMCGIGMTLSGADFRRIGERPKPVLVGLVGHYLLLPLLGFAVAWLFRLPTELAVGLVLVAACPSGSTSNALTYLARGNVALAVTLTVISALVTFLSVPLLVNLALQLFGGETRDIRLPVAQTIVHLAALVLVPVLLGMGVRRHAPGFVRRVEPWVSRFALGFLLLLIIAIVVAEHEQLPIWFVQLGPAALTLGCAAIGLGFLLGRVSGLVLRDAITVGMEVGVQNSTLAIVIALTLLESPQIALPGAMYGLLMYFPALALVALGRRAVAREEAALPGANAGPS</sequence>
<feature type="transmembrane region" description="Helical" evidence="5">
    <location>
        <begin position="171"/>
        <end position="190"/>
    </location>
</feature>
<evidence type="ECO:0000256" key="2">
    <source>
        <dbReference type="ARBA" id="ARBA00022692"/>
    </source>
</evidence>
<dbReference type="EMBL" id="VLKN01000007">
    <property type="protein sequence ID" value="TWI00272.1"/>
    <property type="molecule type" value="Genomic_DNA"/>
</dbReference>
<gene>
    <name evidence="6" type="ORF">IP90_02818</name>
</gene>
<feature type="transmembrane region" description="Helical" evidence="5">
    <location>
        <begin position="196"/>
        <end position="220"/>
    </location>
</feature>
<name>A0A562KXX6_9GAMM</name>
<dbReference type="PANTHER" id="PTHR10361">
    <property type="entry name" value="SODIUM-BILE ACID COTRANSPORTER"/>
    <property type="match status" value="1"/>
</dbReference>
<keyword evidence="3 5" id="KW-1133">Transmembrane helix</keyword>
<dbReference type="InterPro" id="IPR038770">
    <property type="entry name" value="Na+/solute_symporter_sf"/>
</dbReference>
<dbReference type="PANTHER" id="PTHR10361:SF24">
    <property type="entry name" value="P3 PROTEIN"/>
    <property type="match status" value="1"/>
</dbReference>
<feature type="transmembrane region" description="Helical" evidence="5">
    <location>
        <begin position="41"/>
        <end position="63"/>
    </location>
</feature>
<protein>
    <submittedName>
        <fullName evidence="6">BASS family bile acid:Na+ symporter</fullName>
    </submittedName>
</protein>
<keyword evidence="7" id="KW-1185">Reference proteome</keyword>
<comment type="subcellular location">
    <subcellularLocation>
        <location evidence="1">Membrane</location>
        <topology evidence="1">Multi-pass membrane protein</topology>
    </subcellularLocation>
</comment>
<feature type="transmembrane region" description="Helical" evidence="5">
    <location>
        <begin position="232"/>
        <end position="253"/>
    </location>
</feature>
<dbReference type="OrthoDB" id="9806785at2"/>
<evidence type="ECO:0000256" key="5">
    <source>
        <dbReference type="SAM" id="Phobius"/>
    </source>
</evidence>
<comment type="caution">
    <text evidence="6">The sequence shown here is derived from an EMBL/GenBank/DDBJ whole genome shotgun (WGS) entry which is preliminary data.</text>
</comment>